<reference evidence="1 2" key="1">
    <citation type="journal article" date="2009" name="Science">
        <title>Genome sequence, comparative analysis, and population genetics of the domestic horse.</title>
        <authorList>
            <consortium name="Broad Institute Genome Sequencing Platform"/>
            <consortium name="Broad Institute Whole Genome Assembly Team"/>
            <person name="Wade C.M."/>
            <person name="Giulotto E."/>
            <person name="Sigurdsson S."/>
            <person name="Zoli M."/>
            <person name="Gnerre S."/>
            <person name="Imsland F."/>
            <person name="Lear T.L."/>
            <person name="Adelson D.L."/>
            <person name="Bailey E."/>
            <person name="Bellone R.R."/>
            <person name="Bloecker H."/>
            <person name="Distl O."/>
            <person name="Edgar R.C."/>
            <person name="Garber M."/>
            <person name="Leeb T."/>
            <person name="Mauceli E."/>
            <person name="MacLeod J.N."/>
            <person name="Penedo M.C.T."/>
            <person name="Raison J.M."/>
            <person name="Sharpe T."/>
            <person name="Vogel J."/>
            <person name="Andersson L."/>
            <person name="Antczak D.F."/>
            <person name="Biagi T."/>
            <person name="Binns M.M."/>
            <person name="Chowdhary B.P."/>
            <person name="Coleman S.J."/>
            <person name="Della Valle G."/>
            <person name="Fryc S."/>
            <person name="Guerin G."/>
            <person name="Hasegawa T."/>
            <person name="Hill E.W."/>
            <person name="Jurka J."/>
            <person name="Kiialainen A."/>
            <person name="Lindgren G."/>
            <person name="Liu J."/>
            <person name="Magnani E."/>
            <person name="Mickelson J.R."/>
            <person name="Murray J."/>
            <person name="Nergadze S.G."/>
            <person name="Onofrio R."/>
            <person name="Pedroni S."/>
            <person name="Piras M.F."/>
            <person name="Raudsepp T."/>
            <person name="Rocchi M."/>
            <person name="Roeed K.H."/>
            <person name="Ryder O.A."/>
            <person name="Searle S."/>
            <person name="Skow L."/>
            <person name="Swinburne J.E."/>
            <person name="Syvaenen A.C."/>
            <person name="Tozaki T."/>
            <person name="Valberg S.J."/>
            <person name="Vaudin M."/>
            <person name="White J.R."/>
            <person name="Zody M.C."/>
            <person name="Lander E.S."/>
            <person name="Lindblad-Toh K."/>
        </authorList>
    </citation>
    <scope>NUCLEOTIDE SEQUENCE [LARGE SCALE GENOMIC DNA]</scope>
    <source>
        <strain evidence="1 2">Thoroughbred</strain>
    </source>
</reference>
<evidence type="ECO:0000313" key="1">
    <source>
        <dbReference type="Ensembl" id="ENSECAP00000069477.1"/>
    </source>
</evidence>
<evidence type="ECO:0000313" key="2">
    <source>
        <dbReference type="Proteomes" id="UP000002281"/>
    </source>
</evidence>
<dbReference type="OMA" id="VWEGQMW"/>
<accession>A0A9L0S3M9</accession>
<keyword evidence="2" id="KW-1185">Reference proteome</keyword>
<name>A0A9L0S3M9_HORSE</name>
<dbReference type="Ensembl" id="ENSECAT00000032012.2">
    <property type="protein sequence ID" value="ENSECAP00000069477.1"/>
    <property type="gene ID" value="ENSECAG00000032386.2"/>
</dbReference>
<dbReference type="Proteomes" id="UP000002281">
    <property type="component" value="Chromosome 1"/>
</dbReference>
<sequence>MLLVVRSHMGKGVEERVRVEGGFSLCCEQLCEGLLLGRGILPPARPPLSPRLAVFVVGTGWDLGPAAPGRPHPHLGRPRLFSPLLPLPRRCRGSLGVSMTTLCVWEGQMWGLPARGPFLGDHLSMSPT</sequence>
<protein>
    <submittedName>
        <fullName evidence="1">Uncharacterized protein</fullName>
    </submittedName>
</protein>
<organism evidence="1 2">
    <name type="scientific">Equus caballus</name>
    <name type="common">Horse</name>
    <dbReference type="NCBI Taxonomy" id="9796"/>
    <lineage>
        <taxon>Eukaryota</taxon>
        <taxon>Metazoa</taxon>
        <taxon>Chordata</taxon>
        <taxon>Craniata</taxon>
        <taxon>Vertebrata</taxon>
        <taxon>Euteleostomi</taxon>
        <taxon>Mammalia</taxon>
        <taxon>Eutheria</taxon>
        <taxon>Laurasiatheria</taxon>
        <taxon>Perissodactyla</taxon>
        <taxon>Equidae</taxon>
        <taxon>Equus</taxon>
    </lineage>
</organism>
<dbReference type="Ensembl" id="ENSECAT00000062030.2">
    <property type="protein sequence ID" value="ENSECAP00000082720.1"/>
    <property type="gene ID" value="ENSECAG00000032386.2"/>
</dbReference>
<dbReference type="AlphaFoldDB" id="A0A9L0S3M9"/>
<proteinExistence type="predicted"/>
<reference evidence="1" key="2">
    <citation type="submission" date="2025-05" db="UniProtKB">
        <authorList>
            <consortium name="Ensembl"/>
        </authorList>
    </citation>
    <scope>IDENTIFICATION</scope>
    <source>
        <strain evidence="1">Thoroughbred</strain>
    </source>
</reference>
<dbReference type="GeneTree" id="ENSGT00860000136167"/>